<evidence type="ECO:0000313" key="1">
    <source>
        <dbReference type="EMBL" id="QDT16745.1"/>
    </source>
</evidence>
<name>A0A517PBI3_9PLAN</name>
<dbReference type="RefSeq" id="WP_145359682.1">
    <property type="nucleotide sequence ID" value="NZ_CP036265.1"/>
</dbReference>
<dbReference type="Proteomes" id="UP000318741">
    <property type="component" value="Chromosome"/>
</dbReference>
<dbReference type="AlphaFoldDB" id="A0A517PBI3"/>
<proteinExistence type="predicted"/>
<accession>A0A517PBI3</accession>
<gene>
    <name evidence="1" type="ORF">CA12_28520</name>
</gene>
<keyword evidence="2" id="KW-1185">Reference proteome</keyword>
<reference evidence="1 2" key="1">
    <citation type="submission" date="2019-02" db="EMBL/GenBank/DDBJ databases">
        <title>Deep-cultivation of Planctomycetes and their phenomic and genomic characterization uncovers novel biology.</title>
        <authorList>
            <person name="Wiegand S."/>
            <person name="Jogler M."/>
            <person name="Boedeker C."/>
            <person name="Pinto D."/>
            <person name="Vollmers J."/>
            <person name="Rivas-Marin E."/>
            <person name="Kohn T."/>
            <person name="Peeters S.H."/>
            <person name="Heuer A."/>
            <person name="Rast P."/>
            <person name="Oberbeckmann S."/>
            <person name="Bunk B."/>
            <person name="Jeske O."/>
            <person name="Meyerdierks A."/>
            <person name="Storesund J.E."/>
            <person name="Kallscheuer N."/>
            <person name="Luecker S."/>
            <person name="Lage O.M."/>
            <person name="Pohl T."/>
            <person name="Merkel B.J."/>
            <person name="Hornburger P."/>
            <person name="Mueller R.-W."/>
            <person name="Bruemmer F."/>
            <person name="Labrenz M."/>
            <person name="Spormann A.M."/>
            <person name="Op den Camp H."/>
            <person name="Overmann J."/>
            <person name="Amann R."/>
            <person name="Jetten M.S.M."/>
            <person name="Mascher T."/>
            <person name="Medema M.H."/>
            <person name="Devos D.P."/>
            <person name="Kaster A.-K."/>
            <person name="Ovreas L."/>
            <person name="Rohde M."/>
            <person name="Galperin M.Y."/>
            <person name="Jogler C."/>
        </authorList>
    </citation>
    <scope>NUCLEOTIDE SEQUENCE [LARGE SCALE GENOMIC DNA]</scope>
    <source>
        <strain evidence="1 2">CA12</strain>
    </source>
</reference>
<organism evidence="1 2">
    <name type="scientific">Alienimonas californiensis</name>
    <dbReference type="NCBI Taxonomy" id="2527989"/>
    <lineage>
        <taxon>Bacteria</taxon>
        <taxon>Pseudomonadati</taxon>
        <taxon>Planctomycetota</taxon>
        <taxon>Planctomycetia</taxon>
        <taxon>Planctomycetales</taxon>
        <taxon>Planctomycetaceae</taxon>
        <taxon>Alienimonas</taxon>
    </lineage>
</organism>
<dbReference type="OrthoDB" id="9792687at2"/>
<protein>
    <submittedName>
        <fullName evidence="1">Uncharacterized protein</fullName>
    </submittedName>
</protein>
<evidence type="ECO:0000313" key="2">
    <source>
        <dbReference type="Proteomes" id="UP000318741"/>
    </source>
</evidence>
<dbReference type="KEGG" id="acaf:CA12_28520"/>
<dbReference type="EMBL" id="CP036265">
    <property type="protein sequence ID" value="QDT16745.1"/>
    <property type="molecule type" value="Genomic_DNA"/>
</dbReference>
<sequence>MSNNLPALAGPAAPTAQFVCHPAPDGPTVNAFLFDPDGRDVLLTDEINAISADARADLLDRFAEAALAEGHPFDRDAAERDLITQGGEAARRAASQPAARMADPAALLSRVGLTVVGERADGAAVTHSESTGRTRTTPRVAKLEFEDALQLVGSDHAGRLVRKRTNDTPPGAISLPELKGALALAASAAPEIDSGGRGRGVWPGEGGDLLINDGRTVYTYDGLQTADFADHAVGGHAVLRGGAEWAGSDVRAAVDGMTPDRAAAAYSRLLEITGQWRWERPADAAVAAAAVVATPVQAVLRHRPRMAVLGPTNSGKSTLVTEALTPLLSGPHRFAEIFDDATAAGVRQSVGCDAPPVVLDEFENSSRREGILAMFRVASRGGRMVRGTPGQVAHETELRLMPWVLAIEPGDLPAQDRNRQIELELAAPPADSPDPELPSVEELHELRVELVAAAVWAVRAAEDLALAIRRLAPADADRRLVESLAVPAAFDAVLRHGRDVAPDVAGKVLRSFLEGRTVDDTASTEQDLLDAIFSAPITVPGMNKKVVSVGELVAEQFTGHTTWLGMGAEQLGLNGLRVFHHPRAASGDRPACDRGLFVTPLVATTLLEGTSWQGVDVKTILKRLPGACEDNQAVNGRPTRGVFLPLGALGLCGTLPAADPAATSDKDTLAITG</sequence>